<proteinExistence type="predicted"/>
<evidence type="ECO:0000313" key="1">
    <source>
        <dbReference type="EMBL" id="ABJ05943.1"/>
    </source>
</evidence>
<dbReference type="AlphaFoldDB" id="Q07Q41"/>
<dbReference type="KEGG" id="rpe:RPE_1999"/>
<organism evidence="1">
    <name type="scientific">Rhodopseudomonas palustris (strain BisA53)</name>
    <dbReference type="NCBI Taxonomy" id="316055"/>
    <lineage>
        <taxon>Bacteria</taxon>
        <taxon>Pseudomonadati</taxon>
        <taxon>Pseudomonadota</taxon>
        <taxon>Alphaproteobacteria</taxon>
        <taxon>Hyphomicrobiales</taxon>
        <taxon>Nitrobacteraceae</taxon>
        <taxon>Rhodopseudomonas</taxon>
    </lineage>
</organism>
<accession>Q07Q41</accession>
<name>Q07Q41_RHOP5</name>
<dbReference type="STRING" id="316055.RPE_1999"/>
<sequence length="98" mass="10245">MSRLPFGVIAGLDPAIHLETTAAFACQMDARVKPAHDGGEWGGAVPHYSVIPGRARSVRNRNLAVTSSGFRVCAAGAAHPEMMNASLFGAATARREIA</sequence>
<protein>
    <submittedName>
        <fullName evidence="1">Uncharacterized protein</fullName>
    </submittedName>
</protein>
<dbReference type="EMBL" id="CP000463">
    <property type="protein sequence ID" value="ABJ05943.1"/>
    <property type="molecule type" value="Genomic_DNA"/>
</dbReference>
<reference evidence="1" key="1">
    <citation type="submission" date="2006-09" db="EMBL/GenBank/DDBJ databases">
        <title>Complete sequence of Rhodopseudomonas palustris BisA53.</title>
        <authorList>
            <consortium name="US DOE Joint Genome Institute"/>
            <person name="Copeland A."/>
            <person name="Lucas S."/>
            <person name="Lapidus A."/>
            <person name="Barry K."/>
            <person name="Detter J.C."/>
            <person name="Glavina del Rio T."/>
            <person name="Hammon N."/>
            <person name="Israni S."/>
            <person name="Dalin E."/>
            <person name="Tice H."/>
            <person name="Pitluck S."/>
            <person name="Chain P."/>
            <person name="Malfatti S."/>
            <person name="Shin M."/>
            <person name="Vergez L."/>
            <person name="Schmutz J."/>
            <person name="Larimer F."/>
            <person name="Land M."/>
            <person name="Hauser L."/>
            <person name="Pelletier D.A."/>
            <person name="Kyrpides N."/>
            <person name="Kim E."/>
            <person name="Harwood C.S."/>
            <person name="Oda Y."/>
            <person name="Richardson P."/>
        </authorList>
    </citation>
    <scope>NUCLEOTIDE SEQUENCE [LARGE SCALE GENOMIC DNA]</scope>
    <source>
        <strain evidence="1">BisA53</strain>
    </source>
</reference>
<gene>
    <name evidence="1" type="ordered locus">RPE_1999</name>
</gene>
<dbReference type="HOGENOM" id="CLU_2331821_0_0_5"/>